<proteinExistence type="predicted"/>
<keyword evidence="1" id="KW-1133">Transmembrane helix</keyword>
<sequence>HPLGLYLLALVAGSYLLVNLVASLWTSAHRGWRHLPLLPLVYAILHISYGLGFLVGLVKFANRWGDKVGKVPTWSNEKKFEVRN</sequence>
<accession>X1E5E6</accession>
<comment type="caution">
    <text evidence="2">The sequence shown here is derived from an EMBL/GenBank/DDBJ whole genome shotgun (WGS) entry which is preliminary data.</text>
</comment>
<reference evidence="2" key="1">
    <citation type="journal article" date="2014" name="Front. Microbiol.">
        <title>High frequency of phylogenetically diverse reductive dehalogenase-homologous genes in deep subseafloor sedimentary metagenomes.</title>
        <authorList>
            <person name="Kawai M."/>
            <person name="Futagami T."/>
            <person name="Toyoda A."/>
            <person name="Takaki Y."/>
            <person name="Nishi S."/>
            <person name="Hori S."/>
            <person name="Arai W."/>
            <person name="Tsubouchi T."/>
            <person name="Morono Y."/>
            <person name="Uchiyama I."/>
            <person name="Ito T."/>
            <person name="Fujiyama A."/>
            <person name="Inagaki F."/>
            <person name="Takami H."/>
        </authorList>
    </citation>
    <scope>NUCLEOTIDE SEQUENCE</scope>
    <source>
        <strain evidence="2">Expedition CK06-06</strain>
    </source>
</reference>
<name>X1E5E6_9ZZZZ</name>
<gene>
    <name evidence="2" type="ORF">S01H4_64652</name>
</gene>
<feature type="transmembrane region" description="Helical" evidence="1">
    <location>
        <begin position="6"/>
        <end position="25"/>
    </location>
</feature>
<keyword evidence="1" id="KW-0472">Membrane</keyword>
<organism evidence="2">
    <name type="scientific">marine sediment metagenome</name>
    <dbReference type="NCBI Taxonomy" id="412755"/>
    <lineage>
        <taxon>unclassified sequences</taxon>
        <taxon>metagenomes</taxon>
        <taxon>ecological metagenomes</taxon>
    </lineage>
</organism>
<dbReference type="EMBL" id="BART01039281">
    <property type="protein sequence ID" value="GAH12409.1"/>
    <property type="molecule type" value="Genomic_DNA"/>
</dbReference>
<evidence type="ECO:0000256" key="1">
    <source>
        <dbReference type="SAM" id="Phobius"/>
    </source>
</evidence>
<feature type="non-terminal residue" evidence="2">
    <location>
        <position position="1"/>
    </location>
</feature>
<evidence type="ECO:0000313" key="2">
    <source>
        <dbReference type="EMBL" id="GAH12409.1"/>
    </source>
</evidence>
<dbReference type="AlphaFoldDB" id="X1E5E6"/>
<protein>
    <submittedName>
        <fullName evidence="2">Uncharacterized protein</fullName>
    </submittedName>
</protein>
<feature type="transmembrane region" description="Helical" evidence="1">
    <location>
        <begin position="37"/>
        <end position="58"/>
    </location>
</feature>
<keyword evidence="1" id="KW-0812">Transmembrane</keyword>